<gene>
    <name evidence="1" type="ORF">HRI_002993900</name>
</gene>
<dbReference type="AlphaFoldDB" id="A0A9W7MAB8"/>
<dbReference type="PANTHER" id="PTHR36482:SF6">
    <property type="entry name" value="JASMONATE-INDUCED PROTEIN HOMOLOG"/>
    <property type="match status" value="1"/>
</dbReference>
<proteinExistence type="predicted"/>
<name>A0A9W7MAB8_HIBTR</name>
<dbReference type="EMBL" id="BSYR01000025">
    <property type="protein sequence ID" value="GMI93246.1"/>
    <property type="molecule type" value="Genomic_DNA"/>
</dbReference>
<dbReference type="PANTHER" id="PTHR36482">
    <property type="entry name" value="OSJNBA0024J22.15 PROTEIN"/>
    <property type="match status" value="1"/>
</dbReference>
<reference evidence="1" key="1">
    <citation type="submission" date="2023-05" db="EMBL/GenBank/DDBJ databases">
        <title>Genome and transcriptome analyses reveal genes involved in the formation of fine ridges on petal epidermal cells in Hibiscus trionum.</title>
        <authorList>
            <person name="Koshimizu S."/>
            <person name="Masuda S."/>
            <person name="Ishii T."/>
            <person name="Shirasu K."/>
            <person name="Hoshino A."/>
            <person name="Arita M."/>
        </authorList>
    </citation>
    <scope>NUCLEOTIDE SEQUENCE</scope>
    <source>
        <strain evidence="1">Hamamatsu line</strain>
    </source>
</reference>
<sequence>MASCQLTPPRSSDIQTEGELWNNSKQTLCLEDRMVWKGARSADSTETIEKDKTGELKHLAGSDDGSYAALSYKIMDQGMCWVVAWENIKDKKNKVYTDITDEPVDWGKVKNMLDTEGGVFYDTVKHEYGAEIKIDAHGNSPKMRATFELAVVPEMAE</sequence>
<protein>
    <submittedName>
        <fullName evidence="1">Uncharacterized protein</fullName>
    </submittedName>
</protein>
<dbReference type="OrthoDB" id="931869at2759"/>
<comment type="caution">
    <text evidence="1">The sequence shown here is derived from an EMBL/GenBank/DDBJ whole genome shotgun (WGS) entry which is preliminary data.</text>
</comment>
<accession>A0A9W7MAB8</accession>
<keyword evidence="2" id="KW-1185">Reference proteome</keyword>
<organism evidence="1 2">
    <name type="scientific">Hibiscus trionum</name>
    <name type="common">Flower of an hour</name>
    <dbReference type="NCBI Taxonomy" id="183268"/>
    <lineage>
        <taxon>Eukaryota</taxon>
        <taxon>Viridiplantae</taxon>
        <taxon>Streptophyta</taxon>
        <taxon>Embryophyta</taxon>
        <taxon>Tracheophyta</taxon>
        <taxon>Spermatophyta</taxon>
        <taxon>Magnoliopsida</taxon>
        <taxon>eudicotyledons</taxon>
        <taxon>Gunneridae</taxon>
        <taxon>Pentapetalae</taxon>
        <taxon>rosids</taxon>
        <taxon>malvids</taxon>
        <taxon>Malvales</taxon>
        <taxon>Malvaceae</taxon>
        <taxon>Malvoideae</taxon>
        <taxon>Hibiscus</taxon>
    </lineage>
</organism>
<evidence type="ECO:0000313" key="2">
    <source>
        <dbReference type="Proteomes" id="UP001165190"/>
    </source>
</evidence>
<dbReference type="InterPro" id="IPR053085">
    <property type="entry name" value="Jasmonate-induced_protein"/>
</dbReference>
<dbReference type="Proteomes" id="UP001165190">
    <property type="component" value="Unassembled WGS sequence"/>
</dbReference>
<evidence type="ECO:0000313" key="1">
    <source>
        <dbReference type="EMBL" id="GMI93246.1"/>
    </source>
</evidence>